<evidence type="ECO:0000256" key="2">
    <source>
        <dbReference type="ARBA" id="ARBA00023125"/>
    </source>
</evidence>
<dbReference type="STRING" id="537013.CLOSTMETH_03030"/>
<keyword evidence="3" id="KW-0804">Transcription</keyword>
<dbReference type="PROSITE" id="PS00041">
    <property type="entry name" value="HTH_ARAC_FAMILY_1"/>
    <property type="match status" value="1"/>
</dbReference>
<keyword evidence="6" id="KW-1185">Reference proteome</keyword>
<evidence type="ECO:0000256" key="1">
    <source>
        <dbReference type="ARBA" id="ARBA00023015"/>
    </source>
</evidence>
<dbReference type="SUPFAM" id="SSF51215">
    <property type="entry name" value="Regulatory protein AraC"/>
    <property type="match status" value="1"/>
</dbReference>
<dbReference type="PANTHER" id="PTHR43280">
    <property type="entry name" value="ARAC-FAMILY TRANSCRIPTIONAL REGULATOR"/>
    <property type="match status" value="1"/>
</dbReference>
<evidence type="ECO:0000313" key="6">
    <source>
        <dbReference type="Proteomes" id="UP000003340"/>
    </source>
</evidence>
<dbReference type="PRINTS" id="PR00032">
    <property type="entry name" value="HTHARAC"/>
</dbReference>
<sequence length="326" mass="38399">MNSIDFYIKQMRELENIHARSSGLQQMRQKQLEEVQKNGYFVMKSPPQNDAKNLHISLHPRPENVNPKMLLHKHTFYELMYVYRGSCVNHFNENTITIQEGEMLLLNPNTAHCPETLTDQDCVFNIMFRQNFFQYSLDLLLKDNTLFSSFFMECMFQSSIARDYLFFLPGKASADTIERLIVECFEKQSCYETITQSLLVELFAYLARNSDNSFSYPKNNHERLILKIITYIQESPAEITLQKVSEQFQYSTAYLSRMIKQYTGKNFSEIVRDCRLTKAKYYLESSSLSILDIALILGYNDVSHFYKVFKQEIGCTPTEYRKHYSH</sequence>
<dbReference type="Pfam" id="PF12833">
    <property type="entry name" value="HTH_18"/>
    <property type="match status" value="1"/>
</dbReference>
<dbReference type="AlphaFoldDB" id="C0EGN7"/>
<dbReference type="Gene3D" id="1.10.10.60">
    <property type="entry name" value="Homeodomain-like"/>
    <property type="match status" value="2"/>
</dbReference>
<reference evidence="5 6" key="1">
    <citation type="submission" date="2009-01" db="EMBL/GenBank/DDBJ databases">
        <authorList>
            <person name="Fulton L."/>
            <person name="Clifton S."/>
            <person name="Fulton B."/>
            <person name="Xu J."/>
            <person name="Minx P."/>
            <person name="Pepin K.H."/>
            <person name="Johnson M."/>
            <person name="Bhonagiri V."/>
            <person name="Nash W.E."/>
            <person name="Mardis E.R."/>
            <person name="Wilson R.K."/>
        </authorList>
    </citation>
    <scope>NUCLEOTIDE SEQUENCE [LARGE SCALE GENOMIC DNA]</scope>
    <source>
        <strain evidence="5 6">DSM 5476</strain>
    </source>
</reference>
<name>C0EGN7_9FIRM</name>
<evidence type="ECO:0000313" key="5">
    <source>
        <dbReference type="EMBL" id="EEG29380.1"/>
    </source>
</evidence>
<dbReference type="InterPro" id="IPR037923">
    <property type="entry name" value="HTH-like"/>
</dbReference>
<dbReference type="Gene3D" id="2.60.120.10">
    <property type="entry name" value="Jelly Rolls"/>
    <property type="match status" value="1"/>
</dbReference>
<dbReference type="Pfam" id="PF02311">
    <property type="entry name" value="AraC_binding"/>
    <property type="match status" value="1"/>
</dbReference>
<evidence type="ECO:0000256" key="3">
    <source>
        <dbReference type="ARBA" id="ARBA00023163"/>
    </source>
</evidence>
<dbReference type="SUPFAM" id="SSF46689">
    <property type="entry name" value="Homeodomain-like"/>
    <property type="match status" value="1"/>
</dbReference>
<reference evidence="5 6" key="2">
    <citation type="submission" date="2009-02" db="EMBL/GenBank/DDBJ databases">
        <title>Draft genome sequence of Clostridium methylpentosum (DSM 5476).</title>
        <authorList>
            <person name="Sudarsanam P."/>
            <person name="Ley R."/>
            <person name="Guruge J."/>
            <person name="Turnbaugh P.J."/>
            <person name="Mahowald M."/>
            <person name="Liep D."/>
            <person name="Gordon J."/>
        </authorList>
    </citation>
    <scope>NUCLEOTIDE SEQUENCE [LARGE SCALE GENOMIC DNA]</scope>
    <source>
        <strain evidence="5 6">DSM 5476</strain>
    </source>
</reference>
<keyword evidence="2" id="KW-0238">DNA-binding</keyword>
<dbReference type="Proteomes" id="UP000003340">
    <property type="component" value="Unassembled WGS sequence"/>
</dbReference>
<dbReference type="GO" id="GO:0043565">
    <property type="term" value="F:sequence-specific DNA binding"/>
    <property type="evidence" value="ECO:0007669"/>
    <property type="project" value="InterPro"/>
</dbReference>
<dbReference type="InterPro" id="IPR018062">
    <property type="entry name" value="HTH_AraC-typ_CS"/>
</dbReference>
<organism evidence="5 6">
    <name type="scientific">[Clostridium] methylpentosum DSM 5476</name>
    <dbReference type="NCBI Taxonomy" id="537013"/>
    <lineage>
        <taxon>Bacteria</taxon>
        <taxon>Bacillati</taxon>
        <taxon>Bacillota</taxon>
        <taxon>Clostridia</taxon>
        <taxon>Eubacteriales</taxon>
        <taxon>Oscillospiraceae</taxon>
        <taxon>Oscillospiraceae incertae sedis</taxon>
    </lineage>
</organism>
<dbReference type="PANTHER" id="PTHR43280:SF28">
    <property type="entry name" value="HTH-TYPE TRANSCRIPTIONAL ACTIVATOR RHAS"/>
    <property type="match status" value="1"/>
</dbReference>
<dbReference type="InterPro" id="IPR020449">
    <property type="entry name" value="Tscrpt_reg_AraC-type_HTH"/>
</dbReference>
<feature type="domain" description="HTH araC/xylS-type" evidence="4">
    <location>
        <begin position="226"/>
        <end position="323"/>
    </location>
</feature>
<dbReference type="HOGENOM" id="CLU_000445_88_0_9"/>
<comment type="caution">
    <text evidence="5">The sequence shown here is derived from an EMBL/GenBank/DDBJ whole genome shotgun (WGS) entry which is preliminary data.</text>
</comment>
<dbReference type="eggNOG" id="COG2207">
    <property type="taxonomic scope" value="Bacteria"/>
</dbReference>
<keyword evidence="1" id="KW-0805">Transcription regulation</keyword>
<dbReference type="InterPro" id="IPR018060">
    <property type="entry name" value="HTH_AraC"/>
</dbReference>
<gene>
    <name evidence="5" type="ORF">CLOSTMETH_03030</name>
</gene>
<dbReference type="InterPro" id="IPR014710">
    <property type="entry name" value="RmlC-like_jellyroll"/>
</dbReference>
<accession>C0EGN7</accession>
<dbReference type="InterPro" id="IPR003313">
    <property type="entry name" value="AraC-bd"/>
</dbReference>
<dbReference type="EMBL" id="ACEC01000104">
    <property type="protein sequence ID" value="EEG29380.1"/>
    <property type="molecule type" value="Genomic_DNA"/>
</dbReference>
<dbReference type="GO" id="GO:0003700">
    <property type="term" value="F:DNA-binding transcription factor activity"/>
    <property type="evidence" value="ECO:0007669"/>
    <property type="project" value="InterPro"/>
</dbReference>
<dbReference type="InterPro" id="IPR009057">
    <property type="entry name" value="Homeodomain-like_sf"/>
</dbReference>
<dbReference type="PROSITE" id="PS01124">
    <property type="entry name" value="HTH_ARAC_FAMILY_2"/>
    <property type="match status" value="1"/>
</dbReference>
<evidence type="ECO:0000259" key="4">
    <source>
        <dbReference type="PROSITE" id="PS01124"/>
    </source>
</evidence>
<dbReference type="SMART" id="SM00342">
    <property type="entry name" value="HTH_ARAC"/>
    <property type="match status" value="1"/>
</dbReference>
<protein>
    <submittedName>
        <fullName evidence="5">Transcriptional regulator, AraC family</fullName>
    </submittedName>
</protein>
<proteinExistence type="predicted"/>